<proteinExistence type="inferred from homology"/>
<dbReference type="RefSeq" id="WP_066070472.1">
    <property type="nucleotide sequence ID" value="NZ_FRBG01000009.1"/>
</dbReference>
<dbReference type="Gene3D" id="3.40.630.10">
    <property type="entry name" value="Zn peptidases"/>
    <property type="match status" value="1"/>
</dbReference>
<keyword evidence="9" id="KW-0121">Carboxypeptidase</keyword>
<keyword evidence="4" id="KW-0378">Hydrolase</keyword>
<evidence type="ECO:0000256" key="6">
    <source>
        <dbReference type="ARBA" id="ARBA00023049"/>
    </source>
</evidence>
<dbReference type="PANTHER" id="PTHR11705">
    <property type="entry name" value="PROTEASE FAMILY M14 CARBOXYPEPTIDASE A,B"/>
    <property type="match status" value="1"/>
</dbReference>
<feature type="active site" description="Proton donor/acceptor" evidence="7">
    <location>
        <position position="273"/>
    </location>
</feature>
<dbReference type="STRING" id="1121328.JWYL7_1206"/>
<dbReference type="GO" id="GO:0008270">
    <property type="term" value="F:zinc ion binding"/>
    <property type="evidence" value="ECO:0007669"/>
    <property type="project" value="InterPro"/>
</dbReference>
<organism evidence="9 11">
    <name type="scientific">Alkalithermobacter thermoalcaliphilus JW-YL-7 = DSM 7308</name>
    <dbReference type="NCBI Taxonomy" id="1121328"/>
    <lineage>
        <taxon>Bacteria</taxon>
        <taxon>Bacillati</taxon>
        <taxon>Bacillota</taxon>
        <taxon>Clostridia</taxon>
        <taxon>Peptostreptococcales</taxon>
        <taxon>Tepidibacteraceae</taxon>
        <taxon>Alkalithermobacter</taxon>
    </lineage>
</organism>
<dbReference type="Proteomes" id="UP000323392">
    <property type="component" value="Unassembled WGS sequence"/>
</dbReference>
<dbReference type="InterPro" id="IPR000834">
    <property type="entry name" value="Peptidase_M14"/>
</dbReference>
<dbReference type="SUPFAM" id="SSF53187">
    <property type="entry name" value="Zn-dependent exopeptidases"/>
    <property type="match status" value="1"/>
</dbReference>
<dbReference type="PRINTS" id="PR00765">
    <property type="entry name" value="CRBOXYPTASEA"/>
</dbReference>
<evidence type="ECO:0000256" key="2">
    <source>
        <dbReference type="ARBA" id="ARBA00005988"/>
    </source>
</evidence>
<evidence type="ECO:0000313" key="9">
    <source>
        <dbReference type="EMBL" id="KXZ40131.1"/>
    </source>
</evidence>
<evidence type="ECO:0000313" key="11">
    <source>
        <dbReference type="Proteomes" id="UP000092605"/>
    </source>
</evidence>
<reference evidence="10 12" key="2">
    <citation type="submission" date="2016-11" db="EMBL/GenBank/DDBJ databases">
        <authorList>
            <person name="Varghese N."/>
            <person name="Submissions S."/>
        </authorList>
    </citation>
    <scope>NUCLEOTIDE SEQUENCE [LARGE SCALE GENOMIC DNA]</scope>
    <source>
        <strain evidence="10 12">DSM 7308</strain>
    </source>
</reference>
<dbReference type="EMBL" id="LSFY01000001">
    <property type="protein sequence ID" value="KXZ40131.1"/>
    <property type="molecule type" value="Genomic_DNA"/>
</dbReference>
<accession>A0A150FR90</accession>
<comment type="cofactor">
    <cofactor evidence="1">
        <name>Zn(2+)</name>
        <dbReference type="ChEBI" id="CHEBI:29105"/>
    </cofactor>
</comment>
<sequence>MNIVNTKTNYTYEILEKDIYNLKNKYDFLKVFILGKSVLGRNLYCIKIGKGPNKVFYNAAHHALEWITTPVLMKFIESFCYAYSNNKTIKKYNIKDIYNQSSIYIVPMVNPDGIDLVINGLKKDNPYYEDLIKWNKGNNDFSKNWSSNIRGVDLNHNYDASWHLSKKYESKYNIHGPGPTRYSGEYPESEPETKALANFCRKHNFELVLAYHSQGEVIYWNYMNLADERSKKIANILSKCSNYYLDQAQGISSVGGFKDWFIEKYRKPGYTIEVGKGKNPLPISQFDKIYSDNEELLILASLVTTKNYPL</sequence>
<evidence type="ECO:0000256" key="5">
    <source>
        <dbReference type="ARBA" id="ARBA00022833"/>
    </source>
</evidence>
<dbReference type="AlphaFoldDB" id="A0A150FR90"/>
<feature type="domain" description="Peptidase M14" evidence="8">
    <location>
        <begin position="8"/>
        <end position="303"/>
    </location>
</feature>
<dbReference type="CDD" id="cd06229">
    <property type="entry name" value="M14_Endopeptidase_I"/>
    <property type="match status" value="1"/>
</dbReference>
<reference evidence="9 11" key="1">
    <citation type="submission" date="2016-02" db="EMBL/GenBank/DDBJ databases">
        <title>Draft genome sequence for Clostridium paradoxum JW-YL-7.</title>
        <authorList>
            <person name="Utturkar S.M."/>
            <person name="Lancaster A."/>
            <person name="Poole F.L."/>
            <person name="Adams M.W."/>
            <person name="Brown S.D."/>
        </authorList>
    </citation>
    <scope>NUCLEOTIDE SEQUENCE [LARGE SCALE GENOMIC DNA]</scope>
    <source>
        <strain evidence="9 11">JW-YL-7</strain>
    </source>
</reference>
<dbReference type="PANTHER" id="PTHR11705:SF143">
    <property type="entry name" value="SLL0236 PROTEIN"/>
    <property type="match status" value="1"/>
</dbReference>
<dbReference type="EMBL" id="FRBG01000009">
    <property type="protein sequence ID" value="SHL02929.1"/>
    <property type="molecule type" value="Genomic_DNA"/>
</dbReference>
<gene>
    <name evidence="9" type="ORF">JWYL7_1206</name>
    <name evidence="10" type="ORF">SAMN05661008_01339</name>
</gene>
<dbReference type="GO" id="GO:0006508">
    <property type="term" value="P:proteolysis"/>
    <property type="evidence" value="ECO:0007669"/>
    <property type="project" value="UniProtKB-KW"/>
</dbReference>
<dbReference type="PROSITE" id="PS52035">
    <property type="entry name" value="PEPTIDASE_M14"/>
    <property type="match status" value="1"/>
</dbReference>
<keyword evidence="5" id="KW-0862">Zinc</keyword>
<dbReference type="InterPro" id="IPR034274">
    <property type="entry name" value="ENP1_M14_CPD"/>
</dbReference>
<keyword evidence="12" id="KW-1185">Reference proteome</keyword>
<evidence type="ECO:0000259" key="8">
    <source>
        <dbReference type="PROSITE" id="PS52035"/>
    </source>
</evidence>
<dbReference type="Pfam" id="PF00246">
    <property type="entry name" value="Peptidase_M14"/>
    <property type="match status" value="1"/>
</dbReference>
<keyword evidence="3" id="KW-0645">Protease</keyword>
<dbReference type="SMART" id="SM00631">
    <property type="entry name" value="Zn_pept"/>
    <property type="match status" value="1"/>
</dbReference>
<evidence type="ECO:0000256" key="7">
    <source>
        <dbReference type="PROSITE-ProRule" id="PRU01379"/>
    </source>
</evidence>
<evidence type="ECO:0000313" key="10">
    <source>
        <dbReference type="EMBL" id="SHL02929.1"/>
    </source>
</evidence>
<evidence type="ECO:0000256" key="3">
    <source>
        <dbReference type="ARBA" id="ARBA00022670"/>
    </source>
</evidence>
<dbReference type="PATRIC" id="fig|1121328.3.peg.1215"/>
<comment type="similarity">
    <text evidence="2 7">Belongs to the peptidase M14 family.</text>
</comment>
<comment type="caution">
    <text evidence="9">The sequence shown here is derived from an EMBL/GenBank/DDBJ whole genome shotgun (WGS) entry which is preliminary data.</text>
</comment>
<dbReference type="GO" id="GO:0004181">
    <property type="term" value="F:metallocarboxypeptidase activity"/>
    <property type="evidence" value="ECO:0007669"/>
    <property type="project" value="InterPro"/>
</dbReference>
<name>A0A150FR90_CLOPD</name>
<evidence type="ECO:0000256" key="1">
    <source>
        <dbReference type="ARBA" id="ARBA00001947"/>
    </source>
</evidence>
<dbReference type="GO" id="GO:0005615">
    <property type="term" value="C:extracellular space"/>
    <property type="evidence" value="ECO:0007669"/>
    <property type="project" value="TreeGrafter"/>
</dbReference>
<protein>
    <submittedName>
        <fullName evidence="10">G-D-glutamyl-meso-diaminopimelate peptidase</fullName>
    </submittedName>
    <submittedName>
        <fullName evidence="9">Peptidase M14 carboxypeptidase A</fullName>
    </submittedName>
</protein>
<dbReference type="Proteomes" id="UP000092605">
    <property type="component" value="Unassembled WGS sequence"/>
</dbReference>
<evidence type="ECO:0000256" key="4">
    <source>
        <dbReference type="ARBA" id="ARBA00022801"/>
    </source>
</evidence>
<keyword evidence="6" id="KW-0482">Metalloprotease</keyword>
<evidence type="ECO:0000313" key="12">
    <source>
        <dbReference type="Proteomes" id="UP000323392"/>
    </source>
</evidence>